<dbReference type="Proteomes" id="UP000265618">
    <property type="component" value="Unassembled WGS sequence"/>
</dbReference>
<reference evidence="1 2" key="1">
    <citation type="journal article" date="2018" name="PLoS ONE">
        <title>The draft genome of Kipferlia bialata reveals reductive genome evolution in fornicate parasites.</title>
        <authorList>
            <person name="Tanifuji G."/>
            <person name="Takabayashi S."/>
            <person name="Kume K."/>
            <person name="Takagi M."/>
            <person name="Nakayama T."/>
            <person name="Kamikawa R."/>
            <person name="Inagaki Y."/>
            <person name="Hashimoto T."/>
        </authorList>
    </citation>
    <scope>NUCLEOTIDE SEQUENCE [LARGE SCALE GENOMIC DNA]</scope>
    <source>
        <strain evidence="1">NY0173</strain>
    </source>
</reference>
<evidence type="ECO:0000313" key="1">
    <source>
        <dbReference type="EMBL" id="GIQ82687.1"/>
    </source>
</evidence>
<protein>
    <submittedName>
        <fullName evidence="1">Uncharacterized protein</fullName>
    </submittedName>
</protein>
<dbReference type="AlphaFoldDB" id="A0A9K3CUE7"/>
<keyword evidence="2" id="KW-1185">Reference proteome</keyword>
<organism evidence="1 2">
    <name type="scientific">Kipferlia bialata</name>
    <dbReference type="NCBI Taxonomy" id="797122"/>
    <lineage>
        <taxon>Eukaryota</taxon>
        <taxon>Metamonada</taxon>
        <taxon>Carpediemonas-like organisms</taxon>
        <taxon>Kipferlia</taxon>
    </lineage>
</organism>
<accession>A0A9K3CUE7</accession>
<sequence length="177" mass="20211">MSGCIVTTETREGEITVDDLLEWERRTKERARIREDKERAFYLADIPTLLSEKDIEAMTSPEGHEYVMSLIAVLNDRSIIVPEDWDKKCNRLIDFFAAAPLPLVRRDYVYYGGSRGEIFKVDWSRGLVSQPFSPLRGALRRLCLHQTEDSDPSGAPFMCAGTSKGDVYLLDLNNRPH</sequence>
<gene>
    <name evidence="1" type="ORF">KIPB_003867</name>
</gene>
<evidence type="ECO:0000313" key="2">
    <source>
        <dbReference type="Proteomes" id="UP000265618"/>
    </source>
</evidence>
<dbReference type="EMBL" id="BDIP01000779">
    <property type="protein sequence ID" value="GIQ82687.1"/>
    <property type="molecule type" value="Genomic_DNA"/>
</dbReference>
<feature type="non-terminal residue" evidence="1">
    <location>
        <position position="1"/>
    </location>
</feature>
<name>A0A9K3CUE7_9EUKA</name>
<proteinExistence type="predicted"/>
<comment type="caution">
    <text evidence="1">The sequence shown here is derived from an EMBL/GenBank/DDBJ whole genome shotgun (WGS) entry which is preliminary data.</text>
</comment>